<gene>
    <name evidence="8" type="ORF">BW732_03510</name>
</gene>
<dbReference type="OrthoDB" id="9805696at2"/>
<dbReference type="GO" id="GO:0005524">
    <property type="term" value="F:ATP binding"/>
    <property type="evidence" value="ECO:0007669"/>
    <property type="project" value="UniProtKB-KW"/>
</dbReference>
<dbReference type="PROSITE" id="PS51195">
    <property type="entry name" value="Q_MOTIF"/>
    <property type="match status" value="1"/>
</dbReference>
<evidence type="ECO:0000256" key="2">
    <source>
        <dbReference type="ARBA" id="ARBA00022801"/>
    </source>
</evidence>
<dbReference type="GO" id="GO:0003724">
    <property type="term" value="F:RNA helicase activity"/>
    <property type="evidence" value="ECO:0007669"/>
    <property type="project" value="InterPro"/>
</dbReference>
<evidence type="ECO:0000256" key="4">
    <source>
        <dbReference type="ARBA" id="ARBA00022840"/>
    </source>
</evidence>
<dbReference type="SMART" id="SM00487">
    <property type="entry name" value="DEXDc"/>
    <property type="match status" value="1"/>
</dbReference>
<dbReference type="Gene3D" id="3.40.50.300">
    <property type="entry name" value="P-loop containing nucleotide triphosphate hydrolases"/>
    <property type="match status" value="2"/>
</dbReference>
<dbReference type="InterPro" id="IPR050079">
    <property type="entry name" value="DEAD_box_RNA_helicase"/>
</dbReference>
<evidence type="ECO:0000256" key="5">
    <source>
        <dbReference type="ARBA" id="ARBA00038437"/>
    </source>
</evidence>
<dbReference type="SMART" id="SM00490">
    <property type="entry name" value="HELICc"/>
    <property type="match status" value="1"/>
</dbReference>
<dbReference type="PANTHER" id="PTHR47959:SF13">
    <property type="entry name" value="ATP-DEPENDENT RNA HELICASE RHLE"/>
    <property type="match status" value="1"/>
</dbReference>
<dbReference type="CDD" id="cd18787">
    <property type="entry name" value="SF2_C_DEAD"/>
    <property type="match status" value="1"/>
</dbReference>
<dbReference type="Proteomes" id="UP000188246">
    <property type="component" value="Chromosome"/>
</dbReference>
<proteinExistence type="inferred from homology"/>
<dbReference type="InterPro" id="IPR014001">
    <property type="entry name" value="Helicase_ATP-bd"/>
</dbReference>
<keyword evidence="3 6" id="KW-0347">Helicase</keyword>
<reference evidence="8 9" key="1">
    <citation type="journal article" date="2010" name="Int. J. Syst. Evol. Microbiol.">
        <title>Vagococcus penaei sp. nov., isolated from spoilage microbiota of cooked shrimp (Penaeus vannamei).</title>
        <authorList>
            <person name="Jaffres E."/>
            <person name="Prevost H."/>
            <person name="Rossero A."/>
            <person name="Joffraud J.J."/>
            <person name="Dousset X."/>
        </authorList>
    </citation>
    <scope>NUCLEOTIDE SEQUENCE [LARGE SCALE GENOMIC DNA]</scope>
    <source>
        <strain evidence="8 9">CD276</strain>
    </source>
</reference>
<dbReference type="InterPro" id="IPR027417">
    <property type="entry name" value="P-loop_NTPase"/>
</dbReference>
<dbReference type="InterPro" id="IPR000629">
    <property type="entry name" value="RNA-helicase_DEAD-box_CS"/>
</dbReference>
<keyword evidence="9" id="KW-1185">Reference proteome</keyword>
<dbReference type="InterPro" id="IPR005580">
    <property type="entry name" value="DbpA/CsdA_RNA-bd_dom"/>
</dbReference>
<dbReference type="Pfam" id="PF03880">
    <property type="entry name" value="DbpA"/>
    <property type="match status" value="1"/>
</dbReference>
<dbReference type="InterPro" id="IPR014014">
    <property type="entry name" value="RNA_helicase_DEAD_Q_motif"/>
</dbReference>
<dbReference type="InterPro" id="IPR044742">
    <property type="entry name" value="DEAD/DEAH_RhlB"/>
</dbReference>
<feature type="region of interest" description="Disordered" evidence="7">
    <location>
        <begin position="474"/>
        <end position="493"/>
    </location>
</feature>
<dbReference type="PROSITE" id="PS00039">
    <property type="entry name" value="DEAD_ATP_HELICASE"/>
    <property type="match status" value="1"/>
</dbReference>
<dbReference type="AlphaFoldDB" id="A0A1Q2D4U7"/>
<dbReference type="KEGG" id="vpi:BW732_03510"/>
<dbReference type="PROSITE" id="PS51194">
    <property type="entry name" value="HELICASE_CTER"/>
    <property type="match status" value="1"/>
</dbReference>
<evidence type="ECO:0000313" key="9">
    <source>
        <dbReference type="Proteomes" id="UP000188246"/>
    </source>
</evidence>
<dbReference type="STRING" id="633807.BW732_03510"/>
<dbReference type="Pfam" id="PF00271">
    <property type="entry name" value="Helicase_C"/>
    <property type="match status" value="1"/>
</dbReference>
<evidence type="ECO:0000256" key="3">
    <source>
        <dbReference type="ARBA" id="ARBA00022806"/>
    </source>
</evidence>
<dbReference type="EMBL" id="CP019609">
    <property type="protein sequence ID" value="AQP53394.1"/>
    <property type="molecule type" value="Genomic_DNA"/>
</dbReference>
<comment type="similarity">
    <text evidence="5 6">Belongs to the DEAD box helicase family.</text>
</comment>
<evidence type="ECO:0000256" key="6">
    <source>
        <dbReference type="RuleBase" id="RU000492"/>
    </source>
</evidence>
<accession>A0A1Q2D4U7</accession>
<keyword evidence="2 6" id="KW-0378">Hydrolase</keyword>
<dbReference type="InterPro" id="IPR012677">
    <property type="entry name" value="Nucleotide-bd_a/b_plait_sf"/>
</dbReference>
<dbReference type="InterPro" id="IPR001650">
    <property type="entry name" value="Helicase_C-like"/>
</dbReference>
<dbReference type="Pfam" id="PF00270">
    <property type="entry name" value="DEAD"/>
    <property type="match status" value="1"/>
</dbReference>
<dbReference type="GO" id="GO:0016787">
    <property type="term" value="F:hydrolase activity"/>
    <property type="evidence" value="ECO:0007669"/>
    <property type="project" value="UniProtKB-KW"/>
</dbReference>
<dbReference type="GO" id="GO:0005829">
    <property type="term" value="C:cytosol"/>
    <property type="evidence" value="ECO:0007669"/>
    <property type="project" value="TreeGrafter"/>
</dbReference>
<evidence type="ECO:0000256" key="1">
    <source>
        <dbReference type="ARBA" id="ARBA00022741"/>
    </source>
</evidence>
<dbReference type="CDD" id="cd00268">
    <property type="entry name" value="DEADc"/>
    <property type="match status" value="1"/>
</dbReference>
<dbReference type="RefSeq" id="WP_077275485.1">
    <property type="nucleotide sequence ID" value="NZ_CP019609.1"/>
</dbReference>
<dbReference type="SUPFAM" id="SSF52540">
    <property type="entry name" value="P-loop containing nucleoside triphosphate hydrolases"/>
    <property type="match status" value="1"/>
</dbReference>
<evidence type="ECO:0000256" key="7">
    <source>
        <dbReference type="SAM" id="MobiDB-lite"/>
    </source>
</evidence>
<dbReference type="Gene3D" id="3.30.70.330">
    <property type="match status" value="1"/>
</dbReference>
<evidence type="ECO:0000313" key="8">
    <source>
        <dbReference type="EMBL" id="AQP53394.1"/>
    </source>
</evidence>
<dbReference type="GO" id="GO:0003676">
    <property type="term" value="F:nucleic acid binding"/>
    <property type="evidence" value="ECO:0007669"/>
    <property type="project" value="InterPro"/>
</dbReference>
<keyword evidence="4 6" id="KW-0067">ATP-binding</keyword>
<dbReference type="PROSITE" id="PS51192">
    <property type="entry name" value="HELICASE_ATP_BIND_1"/>
    <property type="match status" value="1"/>
</dbReference>
<protein>
    <submittedName>
        <fullName evidence="8">RNA helicase</fullName>
    </submittedName>
</protein>
<sequence>MNMNKFTHFGLDETIIKALDVLNYTEPTDVQKKVVPLILEGTDVIVKSQTGSGKTGAFGIPICELVEWEERAPQVLVLTPTRELALQIKEEIFNIGRYKRLKVECLFGKSSYQSQVKNLKQRTHVVVATPGRLFDHMMRGTIDLSKIQTVIIDEADEMFAMGFVEQIEQILKKLPKKRQMALFSATMPPEIKRLAERYLKNPQLIEIQSTNTTQKRILQQFVTVDKDDQKLNTLKKLMVAENPDSSIIFCNTKIMVEAVTRELKHLGMAIQMLHGGMEQKDRTEVIQEFKRGYFNFLVATDVAARGIDVADIKLVVNYDVPDNPETYVHRIGRTARFENSGKAITLVNHHDRQSFDAILTAQNRLIEEVSIPSQQMVEQNKIAFGQKQNQKPKIRKEKGIDFNKDIMKIHINAGKKTKMRPGDIVGALCQIDGMTADDIGVIDLMDISTFVEILNGKGPMVLNTLQNMPIKGRMRRVSRSNESNYERDLRREK</sequence>
<dbReference type="PANTHER" id="PTHR47959">
    <property type="entry name" value="ATP-DEPENDENT RNA HELICASE RHLE-RELATED"/>
    <property type="match status" value="1"/>
</dbReference>
<name>A0A1Q2D4U7_9ENTE</name>
<feature type="compositionally biased region" description="Basic and acidic residues" evidence="7">
    <location>
        <begin position="484"/>
        <end position="493"/>
    </location>
</feature>
<dbReference type="InterPro" id="IPR011545">
    <property type="entry name" value="DEAD/DEAH_box_helicase_dom"/>
</dbReference>
<organism evidence="8 9">
    <name type="scientific">Vagococcus penaei</name>
    <dbReference type="NCBI Taxonomy" id="633807"/>
    <lineage>
        <taxon>Bacteria</taxon>
        <taxon>Bacillati</taxon>
        <taxon>Bacillota</taxon>
        <taxon>Bacilli</taxon>
        <taxon>Lactobacillales</taxon>
        <taxon>Enterococcaceae</taxon>
        <taxon>Vagococcus</taxon>
    </lineage>
</organism>
<keyword evidence="1 6" id="KW-0547">Nucleotide-binding</keyword>